<dbReference type="GO" id="GO:0004803">
    <property type="term" value="F:transposase activity"/>
    <property type="evidence" value="ECO:0007669"/>
    <property type="project" value="InterPro"/>
</dbReference>
<dbReference type="AlphaFoldDB" id="D6XZM6"/>
<dbReference type="SUPFAM" id="SSF46689">
    <property type="entry name" value="Homeodomain-like"/>
    <property type="match status" value="1"/>
</dbReference>
<proteinExistence type="predicted"/>
<dbReference type="InterPro" id="IPR002514">
    <property type="entry name" value="Transposase_8"/>
</dbReference>
<keyword evidence="3" id="KW-1185">Reference proteome</keyword>
<dbReference type="RefSeq" id="WP_013171825.1">
    <property type="nucleotide sequence ID" value="NC_014219.1"/>
</dbReference>
<dbReference type="InterPro" id="IPR036388">
    <property type="entry name" value="WH-like_DNA-bd_sf"/>
</dbReference>
<name>D6XZM6_BACIE</name>
<reference evidence="2" key="1">
    <citation type="submission" date="2009-10" db="EMBL/GenBank/DDBJ databases">
        <title>Complete sequence of Bacillus selenitireducens MLS10.</title>
        <authorList>
            <consortium name="US DOE Joint Genome Institute"/>
            <person name="Lucas S."/>
            <person name="Copeland A."/>
            <person name="Lapidus A."/>
            <person name="Glavina del Rio T."/>
            <person name="Dalin E."/>
            <person name="Tice H."/>
            <person name="Bruce D."/>
            <person name="Goodwin L."/>
            <person name="Pitluck S."/>
            <person name="Sims D."/>
            <person name="Brettin T."/>
            <person name="Detter J.C."/>
            <person name="Han C."/>
            <person name="Larimer F."/>
            <person name="Land M."/>
            <person name="Hauser L."/>
            <person name="Kyrpides N."/>
            <person name="Ovchinnikova G."/>
            <person name="Stolz J."/>
        </authorList>
    </citation>
    <scope>NUCLEOTIDE SEQUENCE [LARGE SCALE GENOMIC DNA]</scope>
    <source>
        <strain evidence="2">MLS10</strain>
    </source>
</reference>
<organism evidence="2 3">
    <name type="scientific">Bacillus selenitireducens (strain ATCC 700615 / DSM 15326 / MLS10)</name>
    <dbReference type="NCBI Taxonomy" id="439292"/>
    <lineage>
        <taxon>Bacteria</taxon>
        <taxon>Bacillati</taxon>
        <taxon>Bacillota</taxon>
        <taxon>Bacilli</taxon>
        <taxon>Bacillales</taxon>
        <taxon>Bacillaceae</taxon>
        <taxon>Salisediminibacterium</taxon>
    </lineage>
</organism>
<dbReference type="GO" id="GO:0003677">
    <property type="term" value="F:DNA binding"/>
    <property type="evidence" value="ECO:0007669"/>
    <property type="project" value="InterPro"/>
</dbReference>
<dbReference type="HOGENOM" id="CLU_027402_33_2_9"/>
<evidence type="ECO:0000256" key="1">
    <source>
        <dbReference type="SAM" id="Coils"/>
    </source>
</evidence>
<dbReference type="Proteomes" id="UP000000271">
    <property type="component" value="Chromosome"/>
</dbReference>
<dbReference type="Gene3D" id="1.10.10.10">
    <property type="entry name" value="Winged helix-like DNA-binding domain superfamily/Winged helix DNA-binding domain"/>
    <property type="match status" value="1"/>
</dbReference>
<evidence type="ECO:0000313" key="3">
    <source>
        <dbReference type="Proteomes" id="UP000000271"/>
    </source>
</evidence>
<dbReference type="KEGG" id="bse:Bsel_0877"/>
<protein>
    <submittedName>
        <fullName evidence="2">Transposase IS3/IS911 family protein</fullName>
    </submittedName>
</protein>
<dbReference type="Pfam" id="PF01527">
    <property type="entry name" value="HTH_Tnp_1"/>
    <property type="match status" value="1"/>
</dbReference>
<gene>
    <name evidence="2" type="ordered locus">Bsel_0877</name>
</gene>
<evidence type="ECO:0000313" key="2">
    <source>
        <dbReference type="EMBL" id="ADH98400.1"/>
    </source>
</evidence>
<sequence length="99" mass="11400">MRKKSNYSLQDKKTAIKQVLKEGESVISVSQKMGIHRDTLYRWIKRYKAGGATELIDKRITSDLAIEPSQSDIKEVQKEIEQLKKELIALKKSPVRSIE</sequence>
<accession>D6XZM6</accession>
<dbReference type="InterPro" id="IPR009057">
    <property type="entry name" value="Homeodomain-like_sf"/>
</dbReference>
<dbReference type="EMBL" id="CP001791">
    <property type="protein sequence ID" value="ADH98400.1"/>
    <property type="molecule type" value="Genomic_DNA"/>
</dbReference>
<keyword evidence="1" id="KW-0175">Coiled coil</keyword>
<feature type="coiled-coil region" evidence="1">
    <location>
        <begin position="66"/>
        <end position="93"/>
    </location>
</feature>
<dbReference type="GO" id="GO:0006313">
    <property type="term" value="P:DNA transposition"/>
    <property type="evidence" value="ECO:0007669"/>
    <property type="project" value="InterPro"/>
</dbReference>
<dbReference type="STRING" id="439292.Bsel_0877"/>